<dbReference type="EMBL" id="AJAR01000012">
    <property type="protein sequence ID" value="EOH98717.1"/>
    <property type="molecule type" value="Genomic_DNA"/>
</dbReference>
<dbReference type="Pfam" id="PF17167">
    <property type="entry name" value="Glyco_hydro_94"/>
    <property type="match status" value="1"/>
</dbReference>
<dbReference type="PANTHER" id="PTHR37469">
    <property type="entry name" value="CELLOBIONIC ACID PHOSPHORYLASE-RELATED"/>
    <property type="match status" value="1"/>
</dbReference>
<dbReference type="Pfam" id="PF21958">
    <property type="entry name" value="SOGP_N"/>
    <property type="match status" value="1"/>
</dbReference>
<evidence type="ECO:0000256" key="1">
    <source>
        <dbReference type="ARBA" id="ARBA00022676"/>
    </source>
</evidence>
<dbReference type="RefSeq" id="WP_010761521.1">
    <property type="nucleotide sequence ID" value="NZ_KB946315.1"/>
</dbReference>
<dbReference type="Pfam" id="PF21270">
    <property type="entry name" value="SOGP_4th"/>
    <property type="match status" value="1"/>
</dbReference>
<dbReference type="PANTHER" id="PTHR37469:SF2">
    <property type="entry name" value="CELLOBIONIC ACID PHOSPHORYLASE"/>
    <property type="match status" value="1"/>
</dbReference>
<feature type="domain" description="Glycosyl hydrolase 94 catalytic" evidence="3">
    <location>
        <begin position="571"/>
        <end position="962"/>
    </location>
</feature>
<evidence type="ECO:0000259" key="5">
    <source>
        <dbReference type="Pfam" id="PF21270"/>
    </source>
</evidence>
<keyword evidence="2" id="KW-0808">Transferase</keyword>
<dbReference type="InterPro" id="IPR053831">
    <property type="entry name" value="SOGP_N"/>
</dbReference>
<evidence type="ECO:0000313" key="10">
    <source>
        <dbReference type="Proteomes" id="UP000014197"/>
    </source>
</evidence>
<dbReference type="InterPro" id="IPR008928">
    <property type="entry name" value="6-hairpin_glycosidase_sf"/>
</dbReference>
<dbReference type="InterPro" id="IPR052047">
    <property type="entry name" value="GH94_Enzymes"/>
</dbReference>
<evidence type="ECO:0000256" key="2">
    <source>
        <dbReference type="ARBA" id="ARBA00022679"/>
    </source>
</evidence>
<gene>
    <name evidence="8" type="ORF">I583_01100</name>
    <name evidence="7" type="ORF">UAW_01313</name>
</gene>
<reference evidence="8 10" key="2">
    <citation type="submission" date="2013-03" db="EMBL/GenBank/DDBJ databases">
        <title>The Genome Sequence of Enterococcus haemoperoxidus BAA-382 (PacBio/Illumina hybrid assembly).</title>
        <authorList>
            <consortium name="The Broad Institute Genomics Platform"/>
            <consortium name="The Broad Institute Genome Sequencing Center for Infectious Disease"/>
            <person name="Earl A."/>
            <person name="Russ C."/>
            <person name="Gilmore M."/>
            <person name="Surin D."/>
            <person name="Walker B."/>
            <person name="Young S."/>
            <person name="Zeng Q."/>
            <person name="Gargeya S."/>
            <person name="Fitzgerald M."/>
            <person name="Haas B."/>
            <person name="Abouelleil A."/>
            <person name="Allen A.W."/>
            <person name="Alvarado L."/>
            <person name="Arachchi H.M."/>
            <person name="Berlin A.M."/>
            <person name="Chapman S.B."/>
            <person name="Gainer-Dewar J."/>
            <person name="Goldberg J."/>
            <person name="Griggs A."/>
            <person name="Gujja S."/>
            <person name="Hansen M."/>
            <person name="Howarth C."/>
            <person name="Imamovic A."/>
            <person name="Ireland A."/>
            <person name="Larimer J."/>
            <person name="McCowan C."/>
            <person name="Murphy C."/>
            <person name="Pearson M."/>
            <person name="Poon T.W."/>
            <person name="Priest M."/>
            <person name="Roberts A."/>
            <person name="Saif S."/>
            <person name="Shea T."/>
            <person name="Sisk P."/>
            <person name="Sykes S."/>
            <person name="Wortman J."/>
            <person name="Nusbaum C."/>
            <person name="Birren B."/>
        </authorList>
    </citation>
    <scope>NUCLEOTIDE SEQUENCE [LARGE SCALE GENOMIC DNA]</scope>
    <source>
        <strain evidence="8 10">ATCC BAA-382</strain>
    </source>
</reference>
<sequence length="1101" mass="126289">MTHQKRTIKNGGTAVSFLETGDLYEIIHGHIMINQLNGNALDGSCNQLYLRVYDNNGIHSAPMIGSNSASTFLMGKEQATWFGNFFDVNYQVDFKLTEMGIWFWQVTLTGSGQKVDVIYGQDIGNATKGAVRSNEAYMSQYVDHHVWKENETITISSRQNQPQEGNFPVIEQGSLNSLVAFSTDGYQFFGREYKETNQAQALKKASLANEVYQYEFAYIALQTEIYGVSEKETKIVFYGAPIDNQRTVIKEPLISKADIQKNYDALKFEEIDEQSTNYEKKIGEPITGKTLTDIEHDELFPNQNLVETIDGKVASFFTDEYHHVVLKEKEIAMERAHGHILLSGTELDVERPILSTTVYMYGLFNSQIVLGNTSMNKLMSNSRNSLNIMKQSGQRIYIKDAENWRLLTMPSAFVMGLNSATWYYKLENDILTVRTFTLCDTKEIRTEVISQRGLKYTFAVTNQLVMNADEEEPTYEVTKSNELVSVKALPESVIHEEYPDLTYYYSLDKHFELTDERLFLSSKSAGVLTIFVIKEQTEFSMAIQGSLTGEPFQTITTTYEKENKQFLDFVNELLNNFQLTHKTEEVESINVLSRWYTHNMLVHYLSPHGLEQYGGAAWGTRDVSQGPTEFFFAVNRPEVVHSIIKNVYANQFEDDGNWPQWFMFDRYEKQKADESHGDVIVWPMKIVADYLAKTKDFSILEEKIPYTDRKTFLKTTKTYTLFEHIKKEIQFIENNFLEGTYLSCYSDGDWDDTLQPYDNKLKKYMASSWTVALTYQIVNKLSNLLMEVDAVFGEHLQVLAVNIKNDFEKYILSTETIPGFVYMEDTDHVEFMIHPTDKKTGIQYRLLPMTRSMIAELLTAEQAKHHYAIIKEHLQFPDGVRLMNRPATYQGGVSTNFKRAEQSANFGREIGLQYVHAHIRFTEAMAKLGKPDETWRALNSINPIQIKEHVENAEIHQANAYFSSSDGDFKTRYDAQENFTKLKDGSVGVKGGWRIYSSGPGIYMNQLLTNVLGIREDKENMIFDPILPKELDGLAMGYQIADKDVRIVFHLVGQKEAVLANGTEFSIRREENPYRQGGYIVPLDELIACLDKKENQIDIFC</sequence>
<dbReference type="PATRIC" id="fig|1158608.3.peg.1287"/>
<dbReference type="EMBL" id="ASVY01000002">
    <property type="protein sequence ID" value="EOT62100.1"/>
    <property type="molecule type" value="Genomic_DNA"/>
</dbReference>
<keyword evidence="1" id="KW-0328">Glycosyltransferase</keyword>
<comment type="caution">
    <text evidence="7">The sequence shown here is derived from an EMBL/GenBank/DDBJ whole genome shotgun (WGS) entry which is preliminary data.</text>
</comment>
<dbReference type="InterPro" id="IPR012341">
    <property type="entry name" value="6hp_glycosidase-like_sf"/>
</dbReference>
<dbReference type="Pfam" id="PF21250">
    <property type="entry name" value="SOGP_2nd"/>
    <property type="match status" value="1"/>
</dbReference>
<evidence type="ECO:0000313" key="7">
    <source>
        <dbReference type="EMBL" id="EOH98717.1"/>
    </source>
</evidence>
<evidence type="ECO:0000259" key="4">
    <source>
        <dbReference type="Pfam" id="PF21250"/>
    </source>
</evidence>
<dbReference type="OrthoDB" id="9769991at2"/>
<feature type="domain" description="Glycoside phosphorylase super sandwich" evidence="4">
    <location>
        <begin position="300"/>
        <end position="545"/>
    </location>
</feature>
<proteinExistence type="predicted"/>
<dbReference type="eggNOG" id="COG3459">
    <property type="taxonomic scope" value="Bacteria"/>
</dbReference>
<protein>
    <submittedName>
        <fullName evidence="7">Uncharacterized protein</fullName>
    </submittedName>
</protein>
<keyword evidence="10" id="KW-1185">Reference proteome</keyword>
<dbReference type="Gene3D" id="1.50.10.10">
    <property type="match status" value="1"/>
</dbReference>
<dbReference type="AlphaFoldDB" id="R2QQB2"/>
<feature type="domain" description="SOGP N-terminal" evidence="6">
    <location>
        <begin position="16"/>
        <end position="239"/>
    </location>
</feature>
<organism evidence="7 9">
    <name type="scientific">Enterococcus haemoperoxidus ATCC BAA-382</name>
    <dbReference type="NCBI Taxonomy" id="1158608"/>
    <lineage>
        <taxon>Bacteria</taxon>
        <taxon>Bacillati</taxon>
        <taxon>Bacillota</taxon>
        <taxon>Bacilli</taxon>
        <taxon>Lactobacillales</taxon>
        <taxon>Enterococcaceae</taxon>
        <taxon>Enterococcus</taxon>
    </lineage>
</organism>
<feature type="domain" description="Glycoside phosphorylase C-terminal" evidence="5">
    <location>
        <begin position="1013"/>
        <end position="1100"/>
    </location>
</feature>
<dbReference type="InterPro" id="IPR033432">
    <property type="entry name" value="GH94_catalytic"/>
</dbReference>
<dbReference type="Proteomes" id="UP000014197">
    <property type="component" value="Unassembled WGS sequence"/>
</dbReference>
<evidence type="ECO:0000313" key="8">
    <source>
        <dbReference type="EMBL" id="EOT62100.1"/>
    </source>
</evidence>
<reference evidence="7 9" key="1">
    <citation type="submission" date="2013-02" db="EMBL/GenBank/DDBJ databases">
        <title>The Genome Sequence of Enterococcus haemoperoxidus BAA-382.</title>
        <authorList>
            <consortium name="The Broad Institute Genome Sequencing Platform"/>
            <consortium name="The Broad Institute Genome Sequencing Center for Infectious Disease"/>
            <person name="Earl A.M."/>
            <person name="Gilmore M.S."/>
            <person name="Lebreton F."/>
            <person name="Walker B."/>
            <person name="Young S.K."/>
            <person name="Zeng Q."/>
            <person name="Gargeya S."/>
            <person name="Fitzgerald M."/>
            <person name="Haas B."/>
            <person name="Abouelleil A."/>
            <person name="Alvarado L."/>
            <person name="Arachchi H.M."/>
            <person name="Berlin A.M."/>
            <person name="Chapman S.B."/>
            <person name="Dewar J."/>
            <person name="Goldberg J."/>
            <person name="Griggs A."/>
            <person name="Gujja S."/>
            <person name="Hansen M."/>
            <person name="Howarth C."/>
            <person name="Imamovic A."/>
            <person name="Larimer J."/>
            <person name="McCowan C."/>
            <person name="Murphy C."/>
            <person name="Neiman D."/>
            <person name="Pearson M."/>
            <person name="Priest M."/>
            <person name="Roberts A."/>
            <person name="Saif S."/>
            <person name="Shea T."/>
            <person name="Sisk P."/>
            <person name="Sykes S."/>
            <person name="Wortman J."/>
            <person name="Nusbaum C."/>
            <person name="Birren B."/>
        </authorList>
    </citation>
    <scope>NUCLEOTIDE SEQUENCE [LARGE SCALE GENOMIC DNA]</scope>
    <source>
        <strain evidence="7 9">ATCC BAA-382</strain>
    </source>
</reference>
<evidence type="ECO:0000313" key="9">
    <source>
        <dbReference type="Proteomes" id="UP000013858"/>
    </source>
</evidence>
<dbReference type="InterPro" id="IPR048773">
    <property type="entry name" value="SOGP_C"/>
</dbReference>
<dbReference type="GO" id="GO:0016757">
    <property type="term" value="F:glycosyltransferase activity"/>
    <property type="evidence" value="ECO:0007669"/>
    <property type="project" value="UniProtKB-KW"/>
</dbReference>
<accession>R2QQB2</accession>
<dbReference type="SUPFAM" id="SSF48208">
    <property type="entry name" value="Six-hairpin glycosidases"/>
    <property type="match status" value="1"/>
</dbReference>
<dbReference type="Proteomes" id="UP000013858">
    <property type="component" value="Unassembled WGS sequence"/>
</dbReference>
<name>R2QQB2_9ENTE</name>
<dbReference type="STRING" id="155618.RV06_GL001401"/>
<evidence type="ECO:0000259" key="6">
    <source>
        <dbReference type="Pfam" id="PF21958"/>
    </source>
</evidence>
<dbReference type="GO" id="GO:0005975">
    <property type="term" value="P:carbohydrate metabolic process"/>
    <property type="evidence" value="ECO:0007669"/>
    <property type="project" value="InterPro"/>
</dbReference>
<dbReference type="InterPro" id="IPR048771">
    <property type="entry name" value="SOGP_2nd"/>
</dbReference>
<evidence type="ECO:0000259" key="3">
    <source>
        <dbReference type="Pfam" id="PF17167"/>
    </source>
</evidence>